<gene>
    <name evidence="1" type="ORF">MP3633_0957</name>
</gene>
<dbReference type="AlphaFoldDB" id="A0A859CTP5"/>
<accession>A0A859CTP5</accession>
<proteinExistence type="predicted"/>
<dbReference type="KEGG" id="mpri:MP3633_0957"/>
<organism evidence="1 2">
    <name type="scientific">Marinomonas primoryensis</name>
    <dbReference type="NCBI Taxonomy" id="178399"/>
    <lineage>
        <taxon>Bacteria</taxon>
        <taxon>Pseudomonadati</taxon>
        <taxon>Pseudomonadota</taxon>
        <taxon>Gammaproteobacteria</taxon>
        <taxon>Oceanospirillales</taxon>
        <taxon>Oceanospirillaceae</taxon>
        <taxon>Marinomonas</taxon>
    </lineage>
</organism>
<sequence length="52" mass="6119">MARFIKKLVNVHVFHRRSGTSKALETETDMDEYEWKGWGAWVDLKSSDDAYL</sequence>
<evidence type="ECO:0000313" key="2">
    <source>
        <dbReference type="Proteomes" id="UP000509371"/>
    </source>
</evidence>
<dbReference type="RefSeq" id="WP_176334655.1">
    <property type="nucleotide sequence ID" value="NZ_BAAAEF010000003.1"/>
</dbReference>
<reference evidence="1 2" key="1">
    <citation type="submission" date="2020-06" db="EMBL/GenBank/DDBJ databases">
        <authorList>
            <person name="Voronona O.L."/>
            <person name="Aksenova E.I."/>
            <person name="Kunda M.S."/>
            <person name="Semenov A.N."/>
            <person name="Ryzhova N."/>
        </authorList>
    </citation>
    <scope>NUCLEOTIDE SEQUENCE [LARGE SCALE GENOMIC DNA]</scope>
    <source>
        <strain evidence="1 2">MPKMM3633</strain>
    </source>
</reference>
<dbReference type="EMBL" id="CP054301">
    <property type="protein sequence ID" value="QKK79693.1"/>
    <property type="molecule type" value="Genomic_DNA"/>
</dbReference>
<name>A0A859CTP5_9GAMM</name>
<protein>
    <submittedName>
        <fullName evidence="1">Uncharacterized protein</fullName>
    </submittedName>
</protein>
<dbReference type="Proteomes" id="UP000509371">
    <property type="component" value="Chromosome"/>
</dbReference>
<evidence type="ECO:0000313" key="1">
    <source>
        <dbReference type="EMBL" id="QKK79693.1"/>
    </source>
</evidence>